<dbReference type="HAMAP" id="MF_01235">
    <property type="entry name" value="ManNAc6P_epimer"/>
    <property type="match status" value="1"/>
</dbReference>
<evidence type="ECO:0000256" key="5">
    <source>
        <dbReference type="ARBA" id="ARBA00023235"/>
    </source>
</evidence>
<dbReference type="GO" id="GO:0005975">
    <property type="term" value="P:carbohydrate metabolic process"/>
    <property type="evidence" value="ECO:0007669"/>
    <property type="project" value="UniProtKB-UniRule"/>
</dbReference>
<dbReference type="FunFam" id="3.20.20.70:FF:000035">
    <property type="entry name" value="Putative N-acetylmannosamine-6-phosphate 2-epimerase"/>
    <property type="match status" value="1"/>
</dbReference>
<evidence type="ECO:0000313" key="9">
    <source>
        <dbReference type="Proteomes" id="UP001153404"/>
    </source>
</evidence>
<dbReference type="PANTHER" id="PTHR36204">
    <property type="entry name" value="N-ACETYLMANNOSAMINE-6-PHOSPHATE 2-EPIMERASE-RELATED"/>
    <property type="match status" value="1"/>
</dbReference>
<dbReference type="PANTHER" id="PTHR36204:SF1">
    <property type="entry name" value="N-ACETYLMANNOSAMINE-6-PHOSPHATE 2-EPIMERASE-RELATED"/>
    <property type="match status" value="1"/>
</dbReference>
<dbReference type="NCBIfam" id="NF002231">
    <property type="entry name" value="PRK01130.1"/>
    <property type="match status" value="1"/>
</dbReference>
<reference evidence="8" key="1">
    <citation type="submission" date="2022-10" db="EMBL/GenBank/DDBJ databases">
        <title>Comparative genomic analysis of Cohnella hashimotonis sp. nov., isolated from the International Space Station.</title>
        <authorList>
            <person name="Simpson A."/>
            <person name="Venkateswaran K."/>
        </authorList>
    </citation>
    <scope>NUCLEOTIDE SEQUENCE</scope>
    <source>
        <strain evidence="8">DSM 28161</strain>
    </source>
</reference>
<keyword evidence="6 7" id="KW-0119">Carbohydrate metabolism</keyword>
<dbReference type="AlphaFoldDB" id="A0A9X4QWD7"/>
<comment type="caution">
    <text evidence="8">The sequence shown here is derived from an EMBL/GenBank/DDBJ whole genome shotgun (WGS) entry which is preliminary data.</text>
</comment>
<organism evidence="8 9">
    <name type="scientific">Cohnella rhizosphaerae</name>
    <dbReference type="NCBI Taxonomy" id="1457232"/>
    <lineage>
        <taxon>Bacteria</taxon>
        <taxon>Bacillati</taxon>
        <taxon>Bacillota</taxon>
        <taxon>Bacilli</taxon>
        <taxon>Bacillales</taxon>
        <taxon>Paenibacillaceae</taxon>
        <taxon>Cohnella</taxon>
    </lineage>
</organism>
<evidence type="ECO:0000256" key="1">
    <source>
        <dbReference type="ARBA" id="ARBA00000056"/>
    </source>
</evidence>
<dbReference type="Proteomes" id="UP001153404">
    <property type="component" value="Unassembled WGS sequence"/>
</dbReference>
<gene>
    <name evidence="7" type="primary">nanE</name>
    <name evidence="8" type="ORF">OMP40_32960</name>
</gene>
<dbReference type="InterPro" id="IPR007260">
    <property type="entry name" value="NanE"/>
</dbReference>
<comment type="catalytic activity">
    <reaction evidence="1 7">
        <text>an N-acyl-D-glucosamine 6-phosphate = an N-acyl-D-mannosamine 6-phosphate</text>
        <dbReference type="Rhea" id="RHEA:23932"/>
        <dbReference type="ChEBI" id="CHEBI:57599"/>
        <dbReference type="ChEBI" id="CHEBI:57666"/>
        <dbReference type="EC" id="5.1.3.9"/>
    </reaction>
</comment>
<comment type="function">
    <text evidence="2 7">Converts N-acetylmannosamine-6-phosphate (ManNAc-6-P) to N-acetylglucosamine-6-phosphate (GlcNAc-6-P).</text>
</comment>
<evidence type="ECO:0000256" key="4">
    <source>
        <dbReference type="ARBA" id="ARBA00007439"/>
    </source>
</evidence>
<evidence type="ECO:0000256" key="2">
    <source>
        <dbReference type="ARBA" id="ARBA00002147"/>
    </source>
</evidence>
<dbReference type="Gene3D" id="3.20.20.70">
    <property type="entry name" value="Aldolase class I"/>
    <property type="match status" value="1"/>
</dbReference>
<dbReference type="GO" id="GO:0005829">
    <property type="term" value="C:cytosol"/>
    <property type="evidence" value="ECO:0007669"/>
    <property type="project" value="TreeGrafter"/>
</dbReference>
<proteinExistence type="inferred from homology"/>
<dbReference type="EMBL" id="JAPDIA010000008">
    <property type="protein sequence ID" value="MDG0813569.1"/>
    <property type="molecule type" value="Genomic_DNA"/>
</dbReference>
<dbReference type="SUPFAM" id="SSF51366">
    <property type="entry name" value="Ribulose-phoshate binding barrel"/>
    <property type="match status" value="1"/>
</dbReference>
<name>A0A9X4QWD7_9BACL</name>
<protein>
    <recommendedName>
        <fullName evidence="7">Putative N-acetylmannosamine-6-phosphate 2-epimerase</fullName>
        <ecNumber evidence="7">5.1.3.9</ecNumber>
    </recommendedName>
    <alternativeName>
        <fullName evidence="7">ManNAc-6-P epimerase</fullName>
    </alternativeName>
</protein>
<comment type="similarity">
    <text evidence="4 7">Belongs to the NanE family.</text>
</comment>
<accession>A0A9X4QWD7</accession>
<dbReference type="GO" id="GO:0019262">
    <property type="term" value="P:N-acetylneuraminate catabolic process"/>
    <property type="evidence" value="ECO:0007669"/>
    <property type="project" value="UniProtKB-UniRule"/>
</dbReference>
<dbReference type="CDD" id="cd04729">
    <property type="entry name" value="NanE"/>
    <property type="match status" value="1"/>
</dbReference>
<dbReference type="InterPro" id="IPR011060">
    <property type="entry name" value="RibuloseP-bd_barrel"/>
</dbReference>
<evidence type="ECO:0000256" key="6">
    <source>
        <dbReference type="ARBA" id="ARBA00023277"/>
    </source>
</evidence>
<dbReference type="EC" id="5.1.3.9" evidence="7"/>
<dbReference type="InterPro" id="IPR013785">
    <property type="entry name" value="Aldolase_TIM"/>
</dbReference>
<sequence length="235" mass="25500">METILDRLRSKLVVSCQAYEGEALFGSEMMARMALAAKRGGAAGIRANHPDDIRAIKRKTGLPVIGIWKKDYESSDVYITPTLNDALAVRRAGAEIVAMDATGRDRPGGESLRDIVQEMKKQEGLLLMADVSTVEEGEYAQRIGFDLVSTTLSGYTPYSPKSDEPDYALLEALAGRLSVPVVAEGRIQTPAQAARCLRLGACFVVVGTAITRPHLLTEMFVKGLEQTDFPTVVPE</sequence>
<dbReference type="GO" id="GO:0006053">
    <property type="term" value="P:N-acetylmannosamine catabolic process"/>
    <property type="evidence" value="ECO:0007669"/>
    <property type="project" value="TreeGrafter"/>
</dbReference>
<keyword evidence="5 7" id="KW-0413">Isomerase</keyword>
<evidence type="ECO:0000313" key="8">
    <source>
        <dbReference type="EMBL" id="MDG0813569.1"/>
    </source>
</evidence>
<comment type="pathway">
    <text evidence="3 7">Amino-sugar metabolism; N-acetylneuraminate degradation; D-fructose 6-phosphate from N-acetylneuraminate: step 3/5.</text>
</comment>
<keyword evidence="9" id="KW-1185">Reference proteome</keyword>
<evidence type="ECO:0000256" key="7">
    <source>
        <dbReference type="HAMAP-Rule" id="MF_01235"/>
    </source>
</evidence>
<dbReference type="Pfam" id="PF04131">
    <property type="entry name" value="NanE"/>
    <property type="match status" value="1"/>
</dbReference>
<dbReference type="RefSeq" id="WP_277537586.1">
    <property type="nucleotide sequence ID" value="NZ_JAPDIA010000008.1"/>
</dbReference>
<evidence type="ECO:0000256" key="3">
    <source>
        <dbReference type="ARBA" id="ARBA00005081"/>
    </source>
</evidence>
<dbReference type="GO" id="GO:0047465">
    <property type="term" value="F:N-acylglucosamine-6-phosphate 2-epimerase activity"/>
    <property type="evidence" value="ECO:0007669"/>
    <property type="project" value="UniProtKB-EC"/>
</dbReference>